<feature type="compositionally biased region" description="Acidic residues" evidence="6">
    <location>
        <begin position="116"/>
        <end position="145"/>
    </location>
</feature>
<dbReference type="Pfam" id="PF00254">
    <property type="entry name" value="FKBP_C"/>
    <property type="match status" value="1"/>
</dbReference>
<gene>
    <name evidence="8" type="ORF">SNE40_011420</name>
</gene>
<accession>A0AAN8PXS5</accession>
<dbReference type="InterPro" id="IPR023566">
    <property type="entry name" value="PPIase_Fpr3/Fpr4-like"/>
</dbReference>
<dbReference type="PROSITE" id="PS50059">
    <property type="entry name" value="FKBP_PPIASE"/>
    <property type="match status" value="1"/>
</dbReference>
<protein>
    <recommendedName>
        <fullName evidence="4">FK506-binding protein</fullName>
        <ecNumber evidence="4">5.2.1.8</ecNumber>
    </recommendedName>
</protein>
<proteinExistence type="inferred from homology"/>
<evidence type="ECO:0000259" key="7">
    <source>
        <dbReference type="PROSITE" id="PS50059"/>
    </source>
</evidence>
<dbReference type="PANTHER" id="PTHR43811:SF19">
    <property type="entry name" value="39 KDA FK506-BINDING NUCLEAR PROTEIN"/>
    <property type="match status" value="1"/>
</dbReference>
<dbReference type="Pfam" id="PF17800">
    <property type="entry name" value="NPL"/>
    <property type="match status" value="1"/>
</dbReference>
<feature type="domain" description="PPIase FKBP-type" evidence="7">
    <location>
        <begin position="347"/>
        <end position="433"/>
    </location>
</feature>
<dbReference type="FunFam" id="3.10.50.40:FF:000006">
    <property type="entry name" value="Peptidyl-prolyl cis-trans isomerase"/>
    <property type="match status" value="1"/>
</dbReference>
<dbReference type="PIRSF" id="PIRSF001473">
    <property type="entry name" value="FK506-bp_FPR3"/>
    <property type="match status" value="1"/>
</dbReference>
<comment type="similarity">
    <text evidence="4">Belongs to the FKBP-type PPIase family.</text>
</comment>
<organism evidence="8 9">
    <name type="scientific">Patella caerulea</name>
    <name type="common">Rayed Mediterranean limpet</name>
    <dbReference type="NCBI Taxonomy" id="87958"/>
    <lineage>
        <taxon>Eukaryota</taxon>
        <taxon>Metazoa</taxon>
        <taxon>Spiralia</taxon>
        <taxon>Lophotrochozoa</taxon>
        <taxon>Mollusca</taxon>
        <taxon>Gastropoda</taxon>
        <taxon>Patellogastropoda</taxon>
        <taxon>Patelloidea</taxon>
        <taxon>Patellidae</taxon>
        <taxon>Patella</taxon>
    </lineage>
</organism>
<evidence type="ECO:0000256" key="4">
    <source>
        <dbReference type="PIRNR" id="PIRNR001473"/>
    </source>
</evidence>
<comment type="catalytic activity">
    <reaction evidence="1 4 5">
        <text>[protein]-peptidylproline (omega=180) = [protein]-peptidylproline (omega=0)</text>
        <dbReference type="Rhea" id="RHEA:16237"/>
        <dbReference type="Rhea" id="RHEA-COMP:10747"/>
        <dbReference type="Rhea" id="RHEA-COMP:10748"/>
        <dbReference type="ChEBI" id="CHEBI:83833"/>
        <dbReference type="ChEBI" id="CHEBI:83834"/>
        <dbReference type="EC" id="5.2.1.8"/>
    </reaction>
</comment>
<dbReference type="InterPro" id="IPR046357">
    <property type="entry name" value="PPIase_dom_sf"/>
</dbReference>
<keyword evidence="2 4" id="KW-0697">Rotamase</keyword>
<dbReference type="EC" id="5.2.1.8" evidence="4"/>
<dbReference type="GO" id="GO:0005730">
    <property type="term" value="C:nucleolus"/>
    <property type="evidence" value="ECO:0007669"/>
    <property type="project" value="TreeGrafter"/>
</dbReference>
<dbReference type="InterPro" id="IPR001179">
    <property type="entry name" value="PPIase_FKBP_dom"/>
</dbReference>
<feature type="region of interest" description="Disordered" evidence="6">
    <location>
        <begin position="116"/>
        <end position="326"/>
    </location>
</feature>
<evidence type="ECO:0000313" key="9">
    <source>
        <dbReference type="Proteomes" id="UP001347796"/>
    </source>
</evidence>
<evidence type="ECO:0000256" key="1">
    <source>
        <dbReference type="ARBA" id="ARBA00000971"/>
    </source>
</evidence>
<dbReference type="AlphaFoldDB" id="A0AAN8PXS5"/>
<dbReference type="EMBL" id="JAZGQO010000008">
    <property type="protein sequence ID" value="KAK6178950.1"/>
    <property type="molecule type" value="Genomic_DNA"/>
</dbReference>
<dbReference type="GO" id="GO:0003755">
    <property type="term" value="F:peptidyl-prolyl cis-trans isomerase activity"/>
    <property type="evidence" value="ECO:0007669"/>
    <property type="project" value="UniProtKB-KW"/>
</dbReference>
<dbReference type="GO" id="GO:0000785">
    <property type="term" value="C:chromatin"/>
    <property type="evidence" value="ECO:0007669"/>
    <property type="project" value="TreeGrafter"/>
</dbReference>
<feature type="compositionally biased region" description="Polar residues" evidence="6">
    <location>
        <begin position="257"/>
        <end position="283"/>
    </location>
</feature>
<dbReference type="Gene3D" id="3.10.50.40">
    <property type="match status" value="1"/>
</dbReference>
<keyword evidence="9" id="KW-1185">Reference proteome</keyword>
<dbReference type="InterPro" id="IPR041232">
    <property type="entry name" value="NPL"/>
</dbReference>
<dbReference type="Gene3D" id="2.60.120.340">
    <property type="entry name" value="Nucleoplasmin core domain"/>
    <property type="match status" value="1"/>
</dbReference>
<evidence type="ECO:0000256" key="3">
    <source>
        <dbReference type="ARBA" id="ARBA00023235"/>
    </source>
</evidence>
<sequence>MVLLSELKQNNMFWGVSLDGGKRYTQIVETSFHISMAALEQSTDELPKGKRSVSLWIQHEKAEFLLCTLEHNRIMQQPLDLNFTEGEEITLFTTGCNGSIHLSGYLMDEPDIENEMPEMSEEEMSDEEEDSEAEVPELLPAEDDSLIIHGTGKKRKMLEAQTKKKRQKVVVQDEGLDFDSDDDEEDDADYTIEDEDEDDSDDDEDDDDDDDDDSDLDDTFDEDGEEDDDSEVEEKVVLQKDKKNKTPKKSIEPVITPNKSSLTPKRSSETPKTPNINGTPAESESSKKKKKKKNKDNNTSINTPSQSEKKSKNETPQKPNTPNRRVLAEGLIVEDIKVGNGPPAKSSKMVQMYYVGKLSNGKQFDSCTGGKPFKFRLGKQEVIKGWDVGVQGMKVGGKRRLIVPPKLGYGNHKQGPIPANSTLVFDVELKSVS</sequence>
<dbReference type="Proteomes" id="UP001347796">
    <property type="component" value="Unassembled WGS sequence"/>
</dbReference>
<dbReference type="PANTHER" id="PTHR43811">
    <property type="entry name" value="FKBP-TYPE PEPTIDYL-PROLYL CIS-TRANS ISOMERASE FKPA"/>
    <property type="match status" value="1"/>
</dbReference>
<dbReference type="SUPFAM" id="SSF54534">
    <property type="entry name" value="FKBP-like"/>
    <property type="match status" value="1"/>
</dbReference>
<feature type="compositionally biased region" description="Acidic residues" evidence="6">
    <location>
        <begin position="174"/>
        <end position="232"/>
    </location>
</feature>
<evidence type="ECO:0000256" key="2">
    <source>
        <dbReference type="ARBA" id="ARBA00023110"/>
    </source>
</evidence>
<evidence type="ECO:0000256" key="6">
    <source>
        <dbReference type="SAM" id="MobiDB-lite"/>
    </source>
</evidence>
<comment type="caution">
    <text evidence="8">The sequence shown here is derived from an EMBL/GenBank/DDBJ whole genome shotgun (WGS) entry which is preliminary data.</text>
</comment>
<keyword evidence="3 4" id="KW-0413">Isomerase</keyword>
<evidence type="ECO:0000313" key="8">
    <source>
        <dbReference type="EMBL" id="KAK6178950.1"/>
    </source>
</evidence>
<evidence type="ECO:0000256" key="5">
    <source>
        <dbReference type="PROSITE-ProRule" id="PRU00277"/>
    </source>
</evidence>
<name>A0AAN8PXS5_PATCE</name>
<reference evidence="8 9" key="1">
    <citation type="submission" date="2024-01" db="EMBL/GenBank/DDBJ databases">
        <title>The genome of the rayed Mediterranean limpet Patella caerulea (Linnaeus, 1758).</title>
        <authorList>
            <person name="Anh-Thu Weber A."/>
            <person name="Halstead-Nussloch G."/>
        </authorList>
    </citation>
    <scope>NUCLEOTIDE SEQUENCE [LARGE SCALE GENOMIC DNA]</scope>
    <source>
        <strain evidence="8">AATW-2023a</strain>
        <tissue evidence="8">Whole specimen</tissue>
    </source>
</reference>